<evidence type="ECO:0000313" key="2">
    <source>
        <dbReference type="EMBL" id="MBB2180038.1"/>
    </source>
</evidence>
<sequence>MSVSSAEGKAASVSPVSNAGRSDGVALTPAQIHAAHRSALRQAGRRLRTRSGRGEEPGATARPRAPAPERAGSASGRA</sequence>
<dbReference type="AlphaFoldDB" id="A0A7W4JEY3"/>
<keyword evidence="3" id="KW-1185">Reference proteome</keyword>
<feature type="compositionally biased region" description="Low complexity" evidence="1">
    <location>
        <begin position="57"/>
        <end position="78"/>
    </location>
</feature>
<comment type="caution">
    <text evidence="2">The sequence shown here is derived from an EMBL/GenBank/DDBJ whole genome shotgun (WGS) entry which is preliminary data.</text>
</comment>
<dbReference type="RefSeq" id="WP_182967385.1">
    <property type="nucleotide sequence ID" value="NZ_BAABGC010000071.1"/>
</dbReference>
<reference evidence="2 3" key="1">
    <citation type="submission" date="2020-04" db="EMBL/GenBank/DDBJ databases">
        <title>Description of novel Gluconacetobacter.</title>
        <authorList>
            <person name="Sombolestani A."/>
        </authorList>
    </citation>
    <scope>NUCLEOTIDE SEQUENCE [LARGE SCALE GENOMIC DNA]</scope>
    <source>
        <strain evidence="2 3">LMG 27725</strain>
    </source>
</reference>
<evidence type="ECO:0000256" key="1">
    <source>
        <dbReference type="SAM" id="MobiDB-lite"/>
    </source>
</evidence>
<organism evidence="2 3">
    <name type="scientific">Gluconacetobacter tumulicola</name>
    <dbReference type="NCBI Taxonomy" id="1017177"/>
    <lineage>
        <taxon>Bacteria</taxon>
        <taxon>Pseudomonadati</taxon>
        <taxon>Pseudomonadota</taxon>
        <taxon>Alphaproteobacteria</taxon>
        <taxon>Acetobacterales</taxon>
        <taxon>Acetobacteraceae</taxon>
        <taxon>Gluconacetobacter</taxon>
    </lineage>
</organism>
<dbReference type="Proteomes" id="UP000525623">
    <property type="component" value="Unassembled WGS sequence"/>
</dbReference>
<evidence type="ECO:0000313" key="3">
    <source>
        <dbReference type="Proteomes" id="UP000525623"/>
    </source>
</evidence>
<protein>
    <submittedName>
        <fullName evidence="2">Uncharacterized protein</fullName>
    </submittedName>
</protein>
<accession>A0A7W4JEY3</accession>
<name>A0A7W4JEY3_9PROT</name>
<feature type="compositionally biased region" description="Basic residues" evidence="1">
    <location>
        <begin position="34"/>
        <end position="51"/>
    </location>
</feature>
<feature type="region of interest" description="Disordered" evidence="1">
    <location>
        <begin position="1"/>
        <end position="78"/>
    </location>
</feature>
<gene>
    <name evidence="2" type="ORF">HLH29_12795</name>
</gene>
<dbReference type="EMBL" id="JABEQL010000017">
    <property type="protein sequence ID" value="MBB2180038.1"/>
    <property type="molecule type" value="Genomic_DNA"/>
</dbReference>
<proteinExistence type="predicted"/>